<dbReference type="AlphaFoldDB" id="A0A2I0QWZ8"/>
<dbReference type="InterPro" id="IPR038091">
    <property type="entry name" value="UPF0302_N_sf"/>
</dbReference>
<feature type="domain" description="IDEAL" evidence="2">
    <location>
        <begin position="143"/>
        <end position="172"/>
    </location>
</feature>
<dbReference type="NCBIfam" id="NF002965">
    <property type="entry name" value="PRK03636.1"/>
    <property type="match status" value="1"/>
</dbReference>
<organism evidence="4 5">
    <name type="scientific">Halalkalibacillus sediminis</name>
    <dbReference type="NCBI Taxonomy" id="2018042"/>
    <lineage>
        <taxon>Bacteria</taxon>
        <taxon>Bacillati</taxon>
        <taxon>Bacillota</taxon>
        <taxon>Bacilli</taxon>
        <taxon>Bacillales</taxon>
        <taxon>Bacillaceae</taxon>
        <taxon>Halalkalibacillus</taxon>
    </lineage>
</organism>
<comment type="similarity">
    <text evidence="1">Belongs to the UPF0302 family.</text>
</comment>
<dbReference type="InterPro" id="IPR014957">
    <property type="entry name" value="IDEAL_dom"/>
</dbReference>
<evidence type="ECO:0000259" key="2">
    <source>
        <dbReference type="Pfam" id="PF08858"/>
    </source>
</evidence>
<dbReference type="Proteomes" id="UP000243524">
    <property type="component" value="Unassembled WGS sequence"/>
</dbReference>
<dbReference type="HAMAP" id="MF_00760">
    <property type="entry name" value="UPF0302"/>
    <property type="match status" value="1"/>
</dbReference>
<protein>
    <recommendedName>
        <fullName evidence="1">UPF0302 protein CEY16_03565</fullName>
    </recommendedName>
</protein>
<dbReference type="Pfam" id="PF08858">
    <property type="entry name" value="IDEAL"/>
    <property type="match status" value="1"/>
</dbReference>
<dbReference type="PIRSF" id="PIRSF007165">
    <property type="entry name" value="UCP007165"/>
    <property type="match status" value="1"/>
</dbReference>
<dbReference type="InterPro" id="IPR014963">
    <property type="entry name" value="UPF0302_N"/>
</dbReference>
<gene>
    <name evidence="4" type="ORF">CEY16_03565</name>
</gene>
<reference evidence="4 5" key="1">
    <citation type="submission" date="2017-06" db="EMBL/GenBank/DDBJ databases">
        <title>the draft geome sequence of Illustriluteabacillus marina B3227.</title>
        <authorList>
            <person name="He R.-H."/>
            <person name="Du Z.-J."/>
        </authorList>
    </citation>
    <scope>NUCLEOTIDE SEQUENCE [LARGE SCALE GENOMIC DNA]</scope>
    <source>
        <strain evidence="4 5">B3227</strain>
    </source>
</reference>
<sequence length="184" mass="22444">MDVTINQKRGMIEWFLDEYDMKQREITWLLEYLIKRDHLLEKIRFVYEAHLCHRSLIISVDDSDSRPFRFYKEHIVTTDVDKAFHDVRLNTDELMYVELKFPGIRQTTEYAEVLEDNPYLPDDYYMKNEDYQSLEKLWTEMDFESKKSDLLQKIDDALDCNDKEAFLKWSKEIEKLSREDKNFN</sequence>
<evidence type="ECO:0000313" key="4">
    <source>
        <dbReference type="EMBL" id="PKR78844.1"/>
    </source>
</evidence>
<evidence type="ECO:0000256" key="1">
    <source>
        <dbReference type="HAMAP-Rule" id="MF_00760"/>
    </source>
</evidence>
<dbReference type="Gene3D" id="4.10.810.10">
    <property type="entry name" value="Virus Scaffolding Protein, Chain A"/>
    <property type="match status" value="1"/>
</dbReference>
<keyword evidence="5" id="KW-1185">Reference proteome</keyword>
<accession>A0A2I0QWZ8</accession>
<dbReference type="InterPro" id="IPR011188">
    <property type="entry name" value="UPF0302"/>
</dbReference>
<dbReference type="Pfam" id="PF08864">
    <property type="entry name" value="UPF0302"/>
    <property type="match status" value="1"/>
</dbReference>
<name>A0A2I0QWZ8_9BACI</name>
<dbReference type="RefSeq" id="WP_101330588.1">
    <property type="nucleotide sequence ID" value="NZ_PJNH01000001.1"/>
</dbReference>
<evidence type="ECO:0000259" key="3">
    <source>
        <dbReference type="Pfam" id="PF08864"/>
    </source>
</evidence>
<feature type="domain" description="UPF0302" evidence="3">
    <location>
        <begin position="8"/>
        <end position="110"/>
    </location>
</feature>
<comment type="caution">
    <text evidence="4">The sequence shown here is derived from an EMBL/GenBank/DDBJ whole genome shotgun (WGS) entry which is preliminary data.</text>
</comment>
<dbReference type="InterPro" id="IPR027393">
    <property type="entry name" value="Virus_scaffolding_prot_C"/>
</dbReference>
<evidence type="ECO:0000313" key="5">
    <source>
        <dbReference type="Proteomes" id="UP000243524"/>
    </source>
</evidence>
<proteinExistence type="inferred from homology"/>
<dbReference type="EMBL" id="PJNH01000001">
    <property type="protein sequence ID" value="PKR78844.1"/>
    <property type="molecule type" value="Genomic_DNA"/>
</dbReference>
<dbReference type="Gene3D" id="3.40.1530.30">
    <property type="entry name" value="Uncharacterised family UPF0302, N-terminal domain"/>
    <property type="match status" value="1"/>
</dbReference>
<dbReference type="OrthoDB" id="2155814at2"/>